<proteinExistence type="predicted"/>
<dbReference type="EMBL" id="ML738596">
    <property type="protein sequence ID" value="KAE8166170.1"/>
    <property type="molecule type" value="Genomic_DNA"/>
</dbReference>
<dbReference type="Proteomes" id="UP000326950">
    <property type="component" value="Unassembled WGS sequence"/>
</dbReference>
<protein>
    <submittedName>
        <fullName evidence="2">Uncharacterized protein</fullName>
    </submittedName>
</protein>
<reference evidence="2 3" key="1">
    <citation type="submission" date="2019-04" db="EMBL/GenBank/DDBJ databases">
        <title>Friends and foes A comparative genomics study of 23 Aspergillus species from section Flavi.</title>
        <authorList>
            <consortium name="DOE Joint Genome Institute"/>
            <person name="Kjaerbolling I."/>
            <person name="Vesth T."/>
            <person name="Frisvad J.C."/>
            <person name="Nybo J.L."/>
            <person name="Theobald S."/>
            <person name="Kildgaard S."/>
            <person name="Isbrandt T."/>
            <person name="Kuo A."/>
            <person name="Sato A."/>
            <person name="Lyhne E.K."/>
            <person name="Kogle M.E."/>
            <person name="Wiebenga A."/>
            <person name="Kun R.S."/>
            <person name="Lubbers R.J."/>
            <person name="Makela M.R."/>
            <person name="Barry K."/>
            <person name="Chovatia M."/>
            <person name="Clum A."/>
            <person name="Daum C."/>
            <person name="Haridas S."/>
            <person name="He G."/>
            <person name="LaButti K."/>
            <person name="Lipzen A."/>
            <person name="Mondo S."/>
            <person name="Riley R."/>
            <person name="Salamov A."/>
            <person name="Simmons B.A."/>
            <person name="Magnuson J.K."/>
            <person name="Henrissat B."/>
            <person name="Mortensen U.H."/>
            <person name="Larsen T.O."/>
            <person name="Devries R.P."/>
            <person name="Grigoriev I.V."/>
            <person name="Machida M."/>
            <person name="Baker S.E."/>
            <person name="Andersen M.R."/>
        </authorList>
    </citation>
    <scope>NUCLEOTIDE SEQUENCE [LARGE SCALE GENOMIC DNA]</scope>
    <source>
        <strain evidence="2 3">CBS 117626</strain>
    </source>
</reference>
<gene>
    <name evidence="2" type="ORF">BDV40DRAFT_256941</name>
</gene>
<name>A0A5N6V688_ASPTM</name>
<evidence type="ECO:0000313" key="2">
    <source>
        <dbReference type="EMBL" id="KAE8166170.1"/>
    </source>
</evidence>
<evidence type="ECO:0000256" key="1">
    <source>
        <dbReference type="SAM" id="SignalP"/>
    </source>
</evidence>
<feature type="signal peptide" evidence="1">
    <location>
        <begin position="1"/>
        <end position="20"/>
    </location>
</feature>
<accession>A0A5N6V688</accession>
<organism evidence="2 3">
    <name type="scientific">Aspergillus tamarii</name>
    <dbReference type="NCBI Taxonomy" id="41984"/>
    <lineage>
        <taxon>Eukaryota</taxon>
        <taxon>Fungi</taxon>
        <taxon>Dikarya</taxon>
        <taxon>Ascomycota</taxon>
        <taxon>Pezizomycotina</taxon>
        <taxon>Eurotiomycetes</taxon>
        <taxon>Eurotiomycetidae</taxon>
        <taxon>Eurotiales</taxon>
        <taxon>Aspergillaceae</taxon>
        <taxon>Aspergillus</taxon>
        <taxon>Aspergillus subgen. Circumdati</taxon>
    </lineage>
</organism>
<feature type="chain" id="PRO_5024976044" evidence="1">
    <location>
        <begin position="21"/>
        <end position="137"/>
    </location>
</feature>
<dbReference type="AlphaFoldDB" id="A0A5N6V688"/>
<keyword evidence="1" id="KW-0732">Signal</keyword>
<sequence>MMSAWHLQGWVLVLNRICTGGYWGQMMANTLVPPTVQSSVLKPVPPRSALLDALAKHSLDGLDSSILTSLTRFDRYLRCFMPLSFAHCLGYKGHSPTNKKKYCANTMHNLDWNAIRLIYQQPRLSSQGNQMIQVART</sequence>
<evidence type="ECO:0000313" key="3">
    <source>
        <dbReference type="Proteomes" id="UP000326950"/>
    </source>
</evidence>
<keyword evidence="3" id="KW-1185">Reference proteome</keyword>